<dbReference type="EMBL" id="JAGHQL010000021">
    <property type="protein sequence ID" value="KAH0544320.1"/>
    <property type="molecule type" value="Genomic_DNA"/>
</dbReference>
<comment type="caution">
    <text evidence="5">The sequence shown here is derived from an EMBL/GenBank/DDBJ whole genome shotgun (WGS) entry which is preliminary data.</text>
</comment>
<evidence type="ECO:0000313" key="6">
    <source>
        <dbReference type="Proteomes" id="UP000698800"/>
    </source>
</evidence>
<feature type="region of interest" description="Disordered" evidence="3">
    <location>
        <begin position="27"/>
        <end position="51"/>
    </location>
</feature>
<feature type="region of interest" description="Disordered" evidence="3">
    <location>
        <begin position="285"/>
        <end position="306"/>
    </location>
</feature>
<protein>
    <recommendedName>
        <fullName evidence="4">Zn(2)-C6 fungal-type domain-containing protein</fullName>
    </recommendedName>
</protein>
<dbReference type="GO" id="GO:0005634">
    <property type="term" value="C:nucleus"/>
    <property type="evidence" value="ECO:0007669"/>
    <property type="project" value="UniProtKB-SubCell"/>
</dbReference>
<feature type="region of interest" description="Disordered" evidence="3">
    <location>
        <begin position="111"/>
        <end position="177"/>
    </location>
</feature>
<name>A0A9P8L585_9PEZI</name>
<dbReference type="OrthoDB" id="5391043at2759"/>
<dbReference type="SUPFAM" id="SSF57701">
    <property type="entry name" value="Zn2/Cys6 DNA-binding domain"/>
    <property type="match status" value="1"/>
</dbReference>
<reference evidence="5" key="1">
    <citation type="submission" date="2021-03" db="EMBL/GenBank/DDBJ databases">
        <title>Comparative genomics and phylogenomic investigation of the class Geoglossomycetes provide insights into ecological specialization and systematics.</title>
        <authorList>
            <person name="Melie T."/>
            <person name="Pirro S."/>
            <person name="Miller A.N."/>
            <person name="Quandt A."/>
        </authorList>
    </citation>
    <scope>NUCLEOTIDE SEQUENCE</scope>
    <source>
        <strain evidence="5">GBOQ0MN5Z8</strain>
    </source>
</reference>
<dbReference type="InterPro" id="IPR001138">
    <property type="entry name" value="Zn2Cys6_DnaBD"/>
</dbReference>
<sequence length="1094" mass="120250">MDTGSERLDPPSSKMEEVYADDTAVLSSENTATTEGQAGKQPKNSRKRTKTGCLTCRKRRIKCGEERPRCNNCVKSKRNCEGYNQRVIFKDPIHGYRSQVPPAAITIPSFQRPTTSAEAQATPRNNPQAGGSSQLPLIAPRPYNTQQSPEHRPPDTQGQPAPGYHAVSVPGDLSLNVQPAVSGQDMFSRESGATRLESNPSHQLYTRVLQGANHPYGTDSQSNIFNRQPVTSPSDSLQHDNQERGSDLKLLDPYSREIGFTDSGSRSDIFLQDNQSWISRTWQEPQMVADKGSRDQITPEDEERSDDLYDVQDEEMEDEPPEVAPEYSMLADGDIANRLGPLLPLHPRFDDSSMRTFRTLLNEPNMLATYQPSPSASPLTDPRTARIFAHFVSATGPSLSIFERHPTNPSVMFTEGPVPKARQNLWTYTIPMLALTHPALMHAILAISSLHIAKLQGGSPVSSLKHYHVSIMRLKKSVGLPSSRSGIGTLAATLLLGFYEVIAGEHSKWNSHLLGAKQLLQEIDFAGMTEQLKFMKAQEDAFAHGGTYSAFPTSLVYSYVEHKPYKQYLEVESVVDEHLISKLTGRSMPNGHQGRSVGEAIGVKFADGRQRALTTKELEDFQLRSDLFWWFCKQDVFQSILSGNRLLESMEYRRRGECLPRAAIGRLDAVYGTADHLWLLLGRLADFNARDQRRKKRAVDANGGQWKPPPPTGTSPQSGVSYSNAGKYGQRAGMGPATVIRRGHHAGMNDDKWNSLRAQHLGEINSDRTARGNVGSHHGMGLPSPAPTSRAAASGITGRPPGDGQRFSGPPDPLNGMHGMIPPTPAAKMPEGFVNGPFSPANSEDDDLDLEAATIEAVKEWEDIKQALSVFEDSLGPDYKCLSSEYQQTLATPFGPALYYRTYSIACIWGFYYTALILHHRTHPSMPPAAMMAAGVAAQQTAGYANEIGRICAGLIPTNHTGQVSPALGGAIAECVIPLFFAGVQYQDAGQRVYTVSKLREITRMTGWQSAAAVAAGCESAWVRQGELGRGPPYVRTRDLWAKDERVSGHRRGPHDPVVDSNSDRRFIQVNPTARVHWAIGIIGVEEDMENLSV</sequence>
<organism evidence="5 6">
    <name type="scientific">Glutinoglossum americanum</name>
    <dbReference type="NCBI Taxonomy" id="1670608"/>
    <lineage>
        <taxon>Eukaryota</taxon>
        <taxon>Fungi</taxon>
        <taxon>Dikarya</taxon>
        <taxon>Ascomycota</taxon>
        <taxon>Pezizomycotina</taxon>
        <taxon>Geoglossomycetes</taxon>
        <taxon>Geoglossales</taxon>
        <taxon>Geoglossaceae</taxon>
        <taxon>Glutinoglossum</taxon>
    </lineage>
</organism>
<dbReference type="PROSITE" id="PS00463">
    <property type="entry name" value="ZN2_CY6_FUNGAL_1"/>
    <property type="match status" value="1"/>
</dbReference>
<dbReference type="AlphaFoldDB" id="A0A9P8L585"/>
<feature type="compositionally biased region" description="Polar residues" evidence="3">
    <location>
        <begin position="111"/>
        <end position="135"/>
    </location>
</feature>
<dbReference type="Proteomes" id="UP000698800">
    <property type="component" value="Unassembled WGS sequence"/>
</dbReference>
<feature type="region of interest" description="Disordered" evidence="3">
    <location>
        <begin position="767"/>
        <end position="810"/>
    </location>
</feature>
<evidence type="ECO:0000256" key="2">
    <source>
        <dbReference type="ARBA" id="ARBA00023242"/>
    </source>
</evidence>
<evidence type="ECO:0000256" key="3">
    <source>
        <dbReference type="SAM" id="MobiDB-lite"/>
    </source>
</evidence>
<dbReference type="PANTHER" id="PTHR37534:SF23">
    <property type="entry name" value="ZN(II)2CYS6 TRANSCRIPTION FACTOR (EUROFUNG)"/>
    <property type="match status" value="1"/>
</dbReference>
<dbReference type="CDD" id="cd00067">
    <property type="entry name" value="GAL4"/>
    <property type="match status" value="1"/>
</dbReference>
<feature type="compositionally biased region" description="Basic and acidic residues" evidence="3">
    <location>
        <begin position="237"/>
        <end position="250"/>
    </location>
</feature>
<proteinExistence type="predicted"/>
<feature type="compositionally biased region" description="Polar residues" evidence="3">
    <location>
        <begin position="218"/>
        <end position="236"/>
    </location>
</feature>
<feature type="compositionally biased region" description="Polar residues" evidence="3">
    <location>
        <begin position="27"/>
        <end position="36"/>
    </location>
</feature>
<dbReference type="InterPro" id="IPR021858">
    <property type="entry name" value="Fun_TF"/>
</dbReference>
<evidence type="ECO:0000313" key="5">
    <source>
        <dbReference type="EMBL" id="KAH0544320.1"/>
    </source>
</evidence>
<dbReference type="GO" id="GO:0008270">
    <property type="term" value="F:zinc ion binding"/>
    <property type="evidence" value="ECO:0007669"/>
    <property type="project" value="InterPro"/>
</dbReference>
<dbReference type="Gene3D" id="4.10.240.10">
    <property type="entry name" value="Zn(2)-C6 fungal-type DNA-binding domain"/>
    <property type="match status" value="1"/>
</dbReference>
<evidence type="ECO:0000256" key="1">
    <source>
        <dbReference type="ARBA" id="ARBA00004123"/>
    </source>
</evidence>
<dbReference type="GO" id="GO:0045944">
    <property type="term" value="P:positive regulation of transcription by RNA polymerase II"/>
    <property type="evidence" value="ECO:0007669"/>
    <property type="project" value="TreeGrafter"/>
</dbReference>
<feature type="domain" description="Zn(2)-C6 fungal-type" evidence="4">
    <location>
        <begin position="52"/>
        <end position="80"/>
    </location>
</feature>
<dbReference type="PANTHER" id="PTHR37534">
    <property type="entry name" value="TRANSCRIPTIONAL ACTIVATOR PROTEIN UGA3"/>
    <property type="match status" value="1"/>
</dbReference>
<dbReference type="GO" id="GO:0000976">
    <property type="term" value="F:transcription cis-regulatory region binding"/>
    <property type="evidence" value="ECO:0007669"/>
    <property type="project" value="TreeGrafter"/>
</dbReference>
<dbReference type="Pfam" id="PF11951">
    <property type="entry name" value="Fungal_trans_2"/>
    <property type="match status" value="1"/>
</dbReference>
<dbReference type="PROSITE" id="PS50048">
    <property type="entry name" value="ZN2_CY6_FUNGAL_2"/>
    <property type="match status" value="1"/>
</dbReference>
<keyword evidence="6" id="KW-1185">Reference proteome</keyword>
<gene>
    <name evidence="5" type="ORF">FGG08_001583</name>
</gene>
<dbReference type="InterPro" id="IPR036864">
    <property type="entry name" value="Zn2-C6_fun-type_DNA-bd_sf"/>
</dbReference>
<dbReference type="Pfam" id="PF00172">
    <property type="entry name" value="Zn_clus"/>
    <property type="match status" value="1"/>
</dbReference>
<feature type="region of interest" description="Disordered" evidence="3">
    <location>
        <begin position="212"/>
        <end position="250"/>
    </location>
</feature>
<feature type="region of interest" description="Disordered" evidence="3">
    <location>
        <begin position="695"/>
        <end position="728"/>
    </location>
</feature>
<dbReference type="GO" id="GO:0000981">
    <property type="term" value="F:DNA-binding transcription factor activity, RNA polymerase II-specific"/>
    <property type="evidence" value="ECO:0007669"/>
    <property type="project" value="InterPro"/>
</dbReference>
<comment type="subcellular location">
    <subcellularLocation>
        <location evidence="1">Nucleus</location>
    </subcellularLocation>
</comment>
<evidence type="ECO:0000259" key="4">
    <source>
        <dbReference type="PROSITE" id="PS50048"/>
    </source>
</evidence>
<keyword evidence="2" id="KW-0539">Nucleus</keyword>
<dbReference type="SMART" id="SM00066">
    <property type="entry name" value="GAL4"/>
    <property type="match status" value="1"/>
</dbReference>
<accession>A0A9P8L585</accession>